<sequence length="65" mass="6141">MLRRISLVLAGLLAAGFAAAAPASAHAAGHDDDGGGVSVCWQSGGAASAGDTHAVWGDAGCAHVG</sequence>
<dbReference type="EMBL" id="BNBF01000010">
    <property type="protein sequence ID" value="GHG53680.1"/>
    <property type="molecule type" value="Genomic_DNA"/>
</dbReference>
<dbReference type="RefSeq" id="WP_189983103.1">
    <property type="nucleotide sequence ID" value="NZ_BNBF01000010.1"/>
</dbReference>
<organism evidence="2 3">
    <name type="scientific">Streptomyces capoamus</name>
    <dbReference type="NCBI Taxonomy" id="68183"/>
    <lineage>
        <taxon>Bacteria</taxon>
        <taxon>Bacillati</taxon>
        <taxon>Actinomycetota</taxon>
        <taxon>Actinomycetes</taxon>
        <taxon>Kitasatosporales</taxon>
        <taxon>Streptomycetaceae</taxon>
        <taxon>Streptomyces</taxon>
    </lineage>
</organism>
<comment type="caution">
    <text evidence="2">The sequence shown here is derived from an EMBL/GenBank/DDBJ whole genome shotgun (WGS) entry which is preliminary data.</text>
</comment>
<keyword evidence="3" id="KW-1185">Reference proteome</keyword>
<dbReference type="AlphaFoldDB" id="A0A919C603"/>
<name>A0A919C603_9ACTN</name>
<evidence type="ECO:0000313" key="3">
    <source>
        <dbReference type="Proteomes" id="UP000619355"/>
    </source>
</evidence>
<protein>
    <submittedName>
        <fullName evidence="2">Uncharacterized protein</fullName>
    </submittedName>
</protein>
<keyword evidence="1" id="KW-0732">Signal</keyword>
<accession>A0A919C603</accession>
<feature type="chain" id="PRO_5038622478" evidence="1">
    <location>
        <begin position="21"/>
        <end position="65"/>
    </location>
</feature>
<proteinExistence type="predicted"/>
<evidence type="ECO:0000313" key="2">
    <source>
        <dbReference type="EMBL" id="GHG53680.1"/>
    </source>
</evidence>
<evidence type="ECO:0000256" key="1">
    <source>
        <dbReference type="SAM" id="SignalP"/>
    </source>
</evidence>
<dbReference type="Proteomes" id="UP000619355">
    <property type="component" value="Unassembled WGS sequence"/>
</dbReference>
<feature type="signal peptide" evidence="1">
    <location>
        <begin position="1"/>
        <end position="20"/>
    </location>
</feature>
<gene>
    <name evidence="2" type="ORF">GCM10018980_37870</name>
</gene>
<reference evidence="3" key="1">
    <citation type="journal article" date="2019" name="Int. J. Syst. Evol. Microbiol.">
        <title>The Global Catalogue of Microorganisms (GCM) 10K type strain sequencing project: providing services to taxonomists for standard genome sequencing and annotation.</title>
        <authorList>
            <consortium name="The Broad Institute Genomics Platform"/>
            <consortium name="The Broad Institute Genome Sequencing Center for Infectious Disease"/>
            <person name="Wu L."/>
            <person name="Ma J."/>
        </authorList>
    </citation>
    <scope>NUCLEOTIDE SEQUENCE [LARGE SCALE GENOMIC DNA]</scope>
    <source>
        <strain evidence="3">JCM 4253</strain>
    </source>
</reference>